<comment type="caution">
    <text evidence="1">The sequence shown here is derived from an EMBL/GenBank/DDBJ whole genome shotgun (WGS) entry which is preliminary data.</text>
</comment>
<evidence type="ECO:0000313" key="1">
    <source>
        <dbReference type="EMBL" id="MPM93126.1"/>
    </source>
</evidence>
<organism evidence="1">
    <name type="scientific">bioreactor metagenome</name>
    <dbReference type="NCBI Taxonomy" id="1076179"/>
    <lineage>
        <taxon>unclassified sequences</taxon>
        <taxon>metagenomes</taxon>
        <taxon>ecological metagenomes</taxon>
    </lineage>
</organism>
<name>A0A645DUU1_9ZZZZ</name>
<sequence>MIVPSLIGIKIVHQNTITKLLGRRFRPAQYKSGKRRLLRNADADVDYEADDVFRLPFTLARFGGDIPKFCCRGEYLGSGFRADARFPIERHRYSGGGDAKHVGQIPSGYV</sequence>
<dbReference type="EMBL" id="VSSQ01039976">
    <property type="protein sequence ID" value="MPM93126.1"/>
    <property type="molecule type" value="Genomic_DNA"/>
</dbReference>
<gene>
    <name evidence="1" type="ORF">SDC9_140262</name>
</gene>
<protein>
    <submittedName>
        <fullName evidence="1">Uncharacterized protein</fullName>
    </submittedName>
</protein>
<dbReference type="AlphaFoldDB" id="A0A645DUU1"/>
<proteinExistence type="predicted"/>
<accession>A0A645DUU1</accession>
<reference evidence="1" key="1">
    <citation type="submission" date="2019-08" db="EMBL/GenBank/DDBJ databases">
        <authorList>
            <person name="Kucharzyk K."/>
            <person name="Murdoch R.W."/>
            <person name="Higgins S."/>
            <person name="Loffler F."/>
        </authorList>
    </citation>
    <scope>NUCLEOTIDE SEQUENCE</scope>
</reference>